<keyword evidence="2" id="KW-1185">Reference proteome</keyword>
<reference evidence="1 2" key="1">
    <citation type="submission" date="2012-06" db="EMBL/GenBank/DDBJ databases">
        <title>Finished chromosome of genome of Microcoleus sp. PCC 7113.</title>
        <authorList>
            <consortium name="US DOE Joint Genome Institute"/>
            <person name="Gugger M."/>
            <person name="Coursin T."/>
            <person name="Rippka R."/>
            <person name="Tandeau De Marsac N."/>
            <person name="Huntemann M."/>
            <person name="Wei C.-L."/>
            <person name="Han J."/>
            <person name="Detter J.C."/>
            <person name="Han C."/>
            <person name="Tapia R."/>
            <person name="Chen A."/>
            <person name="Kyrpides N."/>
            <person name="Mavromatis K."/>
            <person name="Markowitz V."/>
            <person name="Szeto E."/>
            <person name="Ivanova N."/>
            <person name="Pagani I."/>
            <person name="Pati A."/>
            <person name="Goodwin L."/>
            <person name="Nordberg H.P."/>
            <person name="Cantor M.N."/>
            <person name="Hua S.X."/>
            <person name="Woyke T."/>
            <person name="Kerfeld C.A."/>
        </authorList>
    </citation>
    <scope>NUCLEOTIDE SEQUENCE [LARGE SCALE GENOMIC DNA]</scope>
    <source>
        <strain evidence="1 2">PCC 7113</strain>
    </source>
</reference>
<dbReference type="KEGG" id="mic:Mic7113_1262"/>
<dbReference type="EMBL" id="CP003630">
    <property type="protein sequence ID" value="AFZ17150.1"/>
    <property type="molecule type" value="Genomic_DNA"/>
</dbReference>
<protein>
    <submittedName>
        <fullName evidence="1">Uncharacterized protein</fullName>
    </submittedName>
</protein>
<name>K9W9V0_9CYAN</name>
<dbReference type="AlphaFoldDB" id="K9W9V0"/>
<dbReference type="Proteomes" id="UP000010471">
    <property type="component" value="Chromosome"/>
</dbReference>
<organism evidence="1 2">
    <name type="scientific">Allocoleopsis franciscana PCC 7113</name>
    <dbReference type="NCBI Taxonomy" id="1173027"/>
    <lineage>
        <taxon>Bacteria</taxon>
        <taxon>Bacillati</taxon>
        <taxon>Cyanobacteriota</taxon>
        <taxon>Cyanophyceae</taxon>
        <taxon>Coleofasciculales</taxon>
        <taxon>Coleofasciculaceae</taxon>
        <taxon>Allocoleopsis</taxon>
        <taxon>Allocoleopsis franciscana</taxon>
    </lineage>
</organism>
<evidence type="ECO:0000313" key="1">
    <source>
        <dbReference type="EMBL" id="AFZ17150.1"/>
    </source>
</evidence>
<gene>
    <name evidence="1" type="ORF">Mic7113_1262</name>
</gene>
<evidence type="ECO:0000313" key="2">
    <source>
        <dbReference type="Proteomes" id="UP000010471"/>
    </source>
</evidence>
<dbReference type="HOGENOM" id="CLU_2991717_0_0_3"/>
<accession>K9W9V0</accession>
<sequence length="57" mass="6679">MVDDIYKRAINWLTKMPDELKYPQLNETADCKPMIIIVKQGVLSALYEKDNFLKAVY</sequence>
<proteinExistence type="predicted"/>